<dbReference type="EMBL" id="QGNW01000527">
    <property type="protein sequence ID" value="RVW68584.1"/>
    <property type="molecule type" value="Genomic_DNA"/>
</dbReference>
<evidence type="ECO:0008006" key="4">
    <source>
        <dbReference type="Google" id="ProtNLM"/>
    </source>
</evidence>
<dbReference type="AlphaFoldDB" id="A0A438G8T4"/>
<accession>A0A438G8T4</accession>
<feature type="compositionally biased region" description="Polar residues" evidence="1">
    <location>
        <begin position="94"/>
        <end position="118"/>
    </location>
</feature>
<reference evidence="2 3" key="1">
    <citation type="journal article" date="2018" name="PLoS Genet.">
        <title>Population sequencing reveals clonal diversity and ancestral inbreeding in the grapevine cultivar Chardonnay.</title>
        <authorList>
            <person name="Roach M.J."/>
            <person name="Johnson D.L."/>
            <person name="Bohlmann J."/>
            <person name="van Vuuren H.J."/>
            <person name="Jones S.J."/>
            <person name="Pretorius I.S."/>
            <person name="Schmidt S.A."/>
            <person name="Borneman A.R."/>
        </authorList>
    </citation>
    <scope>NUCLEOTIDE SEQUENCE [LARGE SCALE GENOMIC DNA]</scope>
    <source>
        <strain evidence="3">cv. Chardonnay</strain>
        <tissue evidence="2">Leaf</tissue>
    </source>
</reference>
<name>A0A438G8T4_VITVI</name>
<comment type="caution">
    <text evidence="2">The sequence shown here is derived from an EMBL/GenBank/DDBJ whole genome shotgun (WGS) entry which is preliminary data.</text>
</comment>
<sequence>MQENESLREFMKCFGQAILHVESYSMDVVLQIFKQSICPGTPFFESLAKKPPTTMDDLFQHANKYSMLEDDVRAATQQILVTDQSVRNGAARNLKSSSQRRLSNRGQGKQCQPDQSPLTPLTISYENLFPMIRNLSDFRWPKPLKTNPTKRNHNRKCVYHKEHGHTMERCKSLHYLASEAPSTHVVPRAIINYIHGGPLDKEYNSKQGYCELPQSENMLAPSDLG</sequence>
<evidence type="ECO:0000313" key="3">
    <source>
        <dbReference type="Proteomes" id="UP000288805"/>
    </source>
</evidence>
<evidence type="ECO:0000256" key="1">
    <source>
        <dbReference type="SAM" id="MobiDB-lite"/>
    </source>
</evidence>
<evidence type="ECO:0000313" key="2">
    <source>
        <dbReference type="EMBL" id="RVW68584.1"/>
    </source>
</evidence>
<proteinExistence type="predicted"/>
<gene>
    <name evidence="2" type="ORF">CK203_063960</name>
</gene>
<protein>
    <recommendedName>
        <fullName evidence="4">Retrotransposon gag domain-containing protein</fullName>
    </recommendedName>
</protein>
<feature type="region of interest" description="Disordered" evidence="1">
    <location>
        <begin position="91"/>
        <end position="118"/>
    </location>
</feature>
<organism evidence="2 3">
    <name type="scientific">Vitis vinifera</name>
    <name type="common">Grape</name>
    <dbReference type="NCBI Taxonomy" id="29760"/>
    <lineage>
        <taxon>Eukaryota</taxon>
        <taxon>Viridiplantae</taxon>
        <taxon>Streptophyta</taxon>
        <taxon>Embryophyta</taxon>
        <taxon>Tracheophyta</taxon>
        <taxon>Spermatophyta</taxon>
        <taxon>Magnoliopsida</taxon>
        <taxon>eudicotyledons</taxon>
        <taxon>Gunneridae</taxon>
        <taxon>Pentapetalae</taxon>
        <taxon>rosids</taxon>
        <taxon>Vitales</taxon>
        <taxon>Vitaceae</taxon>
        <taxon>Viteae</taxon>
        <taxon>Vitis</taxon>
    </lineage>
</organism>
<dbReference type="Proteomes" id="UP000288805">
    <property type="component" value="Unassembled WGS sequence"/>
</dbReference>